<feature type="transmembrane region" description="Helical" evidence="11">
    <location>
        <begin position="422"/>
        <end position="443"/>
    </location>
</feature>
<dbReference type="Pfam" id="PF00083">
    <property type="entry name" value="Sugar_tr"/>
    <property type="match status" value="1"/>
</dbReference>
<dbReference type="Gene3D" id="1.20.1250.20">
    <property type="entry name" value="MFS general substrate transporter like domains"/>
    <property type="match status" value="1"/>
</dbReference>
<dbReference type="InterPro" id="IPR036259">
    <property type="entry name" value="MFS_trans_sf"/>
</dbReference>
<dbReference type="CDD" id="cd17361">
    <property type="entry name" value="MFS_STP"/>
    <property type="match status" value="1"/>
</dbReference>
<evidence type="ECO:0000256" key="10">
    <source>
        <dbReference type="SAM" id="MobiDB-lite"/>
    </source>
</evidence>
<comment type="subcellular location">
    <subcellularLocation>
        <location evidence="1">Membrane</location>
        <topology evidence="1">Multi-pass membrane protein</topology>
    </subcellularLocation>
</comment>
<dbReference type="InterPro" id="IPR003663">
    <property type="entry name" value="Sugar/inositol_transpt"/>
</dbReference>
<evidence type="ECO:0000256" key="11">
    <source>
        <dbReference type="SAM" id="Phobius"/>
    </source>
</evidence>
<feature type="domain" description="Major facilitator superfamily (MFS) profile" evidence="12">
    <location>
        <begin position="27"/>
        <end position="476"/>
    </location>
</feature>
<feature type="transmembrane region" description="Helical" evidence="11">
    <location>
        <begin position="84"/>
        <end position="105"/>
    </location>
</feature>
<keyword evidence="4" id="KW-0762">Sugar transport</keyword>
<dbReference type="PANTHER" id="PTHR23500:SF357">
    <property type="entry name" value="IP12678P"/>
    <property type="match status" value="1"/>
</dbReference>
<keyword evidence="7 11" id="KW-1133">Transmembrane helix</keyword>
<feature type="transmembrane region" description="Helical" evidence="11">
    <location>
        <begin position="140"/>
        <end position="161"/>
    </location>
</feature>
<keyword evidence="6" id="KW-0769">Symport</keyword>
<dbReference type="EMBL" id="JALJOR010000012">
    <property type="protein sequence ID" value="KAK9807502.1"/>
    <property type="molecule type" value="Genomic_DNA"/>
</dbReference>
<evidence type="ECO:0000256" key="8">
    <source>
        <dbReference type="ARBA" id="ARBA00023136"/>
    </source>
</evidence>
<feature type="transmembrane region" description="Helical" evidence="11">
    <location>
        <begin position="20"/>
        <end position="40"/>
    </location>
</feature>
<dbReference type="NCBIfam" id="TIGR00879">
    <property type="entry name" value="SP"/>
    <property type="match status" value="1"/>
</dbReference>
<evidence type="ECO:0000256" key="6">
    <source>
        <dbReference type="ARBA" id="ARBA00022847"/>
    </source>
</evidence>
<evidence type="ECO:0000259" key="12">
    <source>
        <dbReference type="PROSITE" id="PS50850"/>
    </source>
</evidence>
<dbReference type="PROSITE" id="PS50850">
    <property type="entry name" value="MFS"/>
    <property type="match status" value="1"/>
</dbReference>
<organism evidence="13 14">
    <name type="scientific">[Myrmecia] bisecta</name>
    <dbReference type="NCBI Taxonomy" id="41462"/>
    <lineage>
        <taxon>Eukaryota</taxon>
        <taxon>Viridiplantae</taxon>
        <taxon>Chlorophyta</taxon>
        <taxon>core chlorophytes</taxon>
        <taxon>Trebouxiophyceae</taxon>
        <taxon>Trebouxiales</taxon>
        <taxon>Trebouxiaceae</taxon>
        <taxon>Myrmecia</taxon>
    </lineage>
</organism>
<feature type="transmembrane region" description="Helical" evidence="11">
    <location>
        <begin position="201"/>
        <end position="224"/>
    </location>
</feature>
<comment type="caution">
    <text evidence="13">The sequence shown here is derived from an EMBL/GenBank/DDBJ whole genome shotgun (WGS) entry which is preliminary data.</text>
</comment>
<feature type="transmembrane region" description="Helical" evidence="11">
    <location>
        <begin position="288"/>
        <end position="312"/>
    </location>
</feature>
<gene>
    <name evidence="13" type="ORF">WJX72_001043</name>
</gene>
<feature type="transmembrane region" description="Helical" evidence="11">
    <location>
        <begin position="117"/>
        <end position="134"/>
    </location>
</feature>
<evidence type="ECO:0000313" key="13">
    <source>
        <dbReference type="EMBL" id="KAK9807502.1"/>
    </source>
</evidence>
<keyword evidence="3 9" id="KW-0813">Transport</keyword>
<comment type="similarity">
    <text evidence="2 9">Belongs to the major facilitator superfamily. Sugar transporter (TC 2.A.1.1) family.</text>
</comment>
<accession>A0AAW1PFY9</accession>
<dbReference type="InterPro" id="IPR005828">
    <property type="entry name" value="MFS_sugar_transport-like"/>
</dbReference>
<keyword evidence="8 11" id="KW-0472">Membrane</keyword>
<proteinExistence type="inferred from homology"/>
<dbReference type="InterPro" id="IPR045262">
    <property type="entry name" value="STP/PLT_plant"/>
</dbReference>
<evidence type="ECO:0000313" key="14">
    <source>
        <dbReference type="Proteomes" id="UP001489004"/>
    </source>
</evidence>
<feature type="transmembrane region" description="Helical" evidence="11">
    <location>
        <begin position="173"/>
        <end position="195"/>
    </location>
</feature>
<dbReference type="Proteomes" id="UP001489004">
    <property type="component" value="Unassembled WGS sequence"/>
</dbReference>
<feature type="transmembrane region" description="Helical" evidence="11">
    <location>
        <begin position="324"/>
        <end position="346"/>
    </location>
</feature>
<feature type="region of interest" description="Disordered" evidence="10">
    <location>
        <begin position="544"/>
        <end position="592"/>
    </location>
</feature>
<evidence type="ECO:0000256" key="1">
    <source>
        <dbReference type="ARBA" id="ARBA00004141"/>
    </source>
</evidence>
<sequence length="592" mass="64975">MAGGMAMDPSAPRKVYKGHLTPYVIFSCIVAASGGALFGYDNGVTGGVVSMPGFLEKFFPSVAAATEAAKDQPGDLYCQYNNQALQWFTSSLFIAGMFASIPAAYTTRHYGRKATMLIAGIFFDIGALLLAASANLVMLYIGRIFLGVGVAFASVAVTLYNSEMAPAHMRGRLNQIFQVVLTLGILVAQSINIGMDHVYPWGWRLSLGLAAMPAIVLTLGGIFLPDTPNSLIERGYLQEGRQVLADIRGISFGDVEEEFNDIVSAVETSKKVKHPWRTIVRPRYRPQLVLAIAATFFQQWTGINTIIFYAPQLFVSLGVGQKEALVATIVTGIVNHFSTYISLFVADHSGRRPLLLQGGCQMLVSLAIIAGVLANTDSGAQLWVPWFILVIVCFFIAAYAWSWGPLGWLYPSEIQPLETRGAGQGIATLVNLMFSFVIGQTYLSMLCKFQWGIFLFFGGFVLAMTFFVYFFMPETKGIPIEEVPFIFKSHWFWKRYANLPDPDALQEQTMRMQMLSDFDYPVSRQSADGLGLQDDYGALADAVEGGAASGSKPSEAHKDAGRMSVEGVNTPEDRKKLMQSRIDSAQFFDEEL</sequence>
<dbReference type="InterPro" id="IPR020846">
    <property type="entry name" value="MFS_dom"/>
</dbReference>
<evidence type="ECO:0000256" key="3">
    <source>
        <dbReference type="ARBA" id="ARBA00022448"/>
    </source>
</evidence>
<dbReference type="FunFam" id="1.20.1250.20:FF:000002">
    <property type="entry name" value="Sugar transport protein 13"/>
    <property type="match status" value="1"/>
</dbReference>
<dbReference type="GO" id="GO:0015145">
    <property type="term" value="F:monosaccharide transmembrane transporter activity"/>
    <property type="evidence" value="ECO:0007669"/>
    <property type="project" value="InterPro"/>
</dbReference>
<dbReference type="PRINTS" id="PR00171">
    <property type="entry name" value="SUGRTRNSPORT"/>
</dbReference>
<keyword evidence="5 11" id="KW-0812">Transmembrane</keyword>
<feature type="transmembrane region" description="Helical" evidence="11">
    <location>
        <begin position="449"/>
        <end position="471"/>
    </location>
</feature>
<dbReference type="InterPro" id="IPR044778">
    <property type="entry name" value="MFS_STP/MST-like_plant"/>
</dbReference>
<feature type="transmembrane region" description="Helical" evidence="11">
    <location>
        <begin position="386"/>
        <end position="410"/>
    </location>
</feature>
<evidence type="ECO:0000256" key="2">
    <source>
        <dbReference type="ARBA" id="ARBA00010992"/>
    </source>
</evidence>
<dbReference type="SUPFAM" id="SSF103473">
    <property type="entry name" value="MFS general substrate transporter"/>
    <property type="match status" value="1"/>
</dbReference>
<dbReference type="AlphaFoldDB" id="A0AAW1PFY9"/>
<name>A0AAW1PFY9_9CHLO</name>
<evidence type="ECO:0000256" key="4">
    <source>
        <dbReference type="ARBA" id="ARBA00022597"/>
    </source>
</evidence>
<evidence type="ECO:0000256" key="7">
    <source>
        <dbReference type="ARBA" id="ARBA00022989"/>
    </source>
</evidence>
<evidence type="ECO:0000256" key="9">
    <source>
        <dbReference type="RuleBase" id="RU003346"/>
    </source>
</evidence>
<protein>
    <recommendedName>
        <fullName evidence="12">Major facilitator superfamily (MFS) profile domain-containing protein</fullName>
    </recommendedName>
</protein>
<evidence type="ECO:0000256" key="5">
    <source>
        <dbReference type="ARBA" id="ARBA00022692"/>
    </source>
</evidence>
<dbReference type="PANTHER" id="PTHR23500">
    <property type="entry name" value="SOLUTE CARRIER FAMILY 2, FACILITATED GLUCOSE TRANSPORTER"/>
    <property type="match status" value="1"/>
</dbReference>
<reference evidence="13 14" key="1">
    <citation type="journal article" date="2024" name="Nat. Commun.">
        <title>Phylogenomics reveals the evolutionary origins of lichenization in chlorophyte algae.</title>
        <authorList>
            <person name="Puginier C."/>
            <person name="Libourel C."/>
            <person name="Otte J."/>
            <person name="Skaloud P."/>
            <person name="Haon M."/>
            <person name="Grisel S."/>
            <person name="Petersen M."/>
            <person name="Berrin J.G."/>
            <person name="Delaux P.M."/>
            <person name="Dal Grande F."/>
            <person name="Keller J."/>
        </authorList>
    </citation>
    <scope>NUCLEOTIDE SEQUENCE [LARGE SCALE GENOMIC DNA]</scope>
    <source>
        <strain evidence="13 14">SAG 2043</strain>
    </source>
</reference>
<keyword evidence="14" id="KW-1185">Reference proteome</keyword>
<dbReference type="GO" id="GO:0015293">
    <property type="term" value="F:symporter activity"/>
    <property type="evidence" value="ECO:0007669"/>
    <property type="project" value="UniProtKB-KW"/>
</dbReference>
<dbReference type="GO" id="GO:0016020">
    <property type="term" value="C:membrane"/>
    <property type="evidence" value="ECO:0007669"/>
    <property type="project" value="UniProtKB-SubCell"/>
</dbReference>
<feature type="transmembrane region" description="Helical" evidence="11">
    <location>
        <begin position="353"/>
        <end position="374"/>
    </location>
</feature>